<proteinExistence type="predicted"/>
<dbReference type="Proteomes" id="UP001054902">
    <property type="component" value="Unassembled WGS sequence"/>
</dbReference>
<dbReference type="GO" id="GO:0016020">
    <property type="term" value="C:membrane"/>
    <property type="evidence" value="ECO:0007669"/>
    <property type="project" value="InterPro"/>
</dbReference>
<dbReference type="EMBL" id="BLLK01000082">
    <property type="protein sequence ID" value="GFH62206.1"/>
    <property type="molecule type" value="Genomic_DNA"/>
</dbReference>
<dbReference type="Pfam" id="PF03567">
    <property type="entry name" value="Sulfotransfer_2"/>
    <property type="match status" value="1"/>
</dbReference>
<evidence type="ECO:0000313" key="2">
    <source>
        <dbReference type="Proteomes" id="UP001054902"/>
    </source>
</evidence>
<accession>A0AAD3HG99</accession>
<dbReference type="InterPro" id="IPR027417">
    <property type="entry name" value="P-loop_NTPase"/>
</dbReference>
<dbReference type="GO" id="GO:0008146">
    <property type="term" value="F:sulfotransferase activity"/>
    <property type="evidence" value="ECO:0007669"/>
    <property type="project" value="InterPro"/>
</dbReference>
<dbReference type="SUPFAM" id="SSF52540">
    <property type="entry name" value="P-loop containing nucleoside triphosphate hydrolases"/>
    <property type="match status" value="1"/>
</dbReference>
<name>A0AAD3HG99_9STRA</name>
<reference evidence="1 2" key="1">
    <citation type="journal article" date="2021" name="Sci. Rep.">
        <title>The genome of the diatom Chaetoceros tenuissimus carries an ancient integrated fragment of an extant virus.</title>
        <authorList>
            <person name="Hongo Y."/>
            <person name="Kimura K."/>
            <person name="Takaki Y."/>
            <person name="Yoshida Y."/>
            <person name="Baba S."/>
            <person name="Kobayashi G."/>
            <person name="Nagasaki K."/>
            <person name="Hano T."/>
            <person name="Tomaru Y."/>
        </authorList>
    </citation>
    <scope>NUCLEOTIDE SEQUENCE [LARGE SCALE GENOMIC DNA]</scope>
    <source>
        <strain evidence="1 2">NIES-3715</strain>
    </source>
</reference>
<gene>
    <name evidence="1" type="ORF">CTEN210_18682</name>
</gene>
<evidence type="ECO:0000313" key="1">
    <source>
        <dbReference type="EMBL" id="GFH62206.1"/>
    </source>
</evidence>
<keyword evidence="2" id="KW-1185">Reference proteome</keyword>
<dbReference type="AlphaFoldDB" id="A0AAD3HG99"/>
<protein>
    <recommendedName>
        <fullName evidence="3">Sulfotransferase family protein</fullName>
    </recommendedName>
</protein>
<sequence>MSKLQKLSLELLADNNRPQPPSPTLGAFVHVGKTGGSTLTQMLKFGCHSFVVRECKYNTQRLNQRLTQSAVSNLTTYFHTPDMNRNRKGLYSRHLFNFYLFTIRDPFERAVSAFLYSHPENRIAEIPYKEWKRKYPEKFNNMLKTQNESKIFEKFSKGYKRKAHIYPRQYKSLFSENGVNLIAYNCFPTIEKFATHCLKKTI</sequence>
<dbReference type="Gene3D" id="3.40.50.300">
    <property type="entry name" value="P-loop containing nucleotide triphosphate hydrolases"/>
    <property type="match status" value="1"/>
</dbReference>
<comment type="caution">
    <text evidence="1">The sequence shown here is derived from an EMBL/GenBank/DDBJ whole genome shotgun (WGS) entry which is preliminary data.</text>
</comment>
<organism evidence="1 2">
    <name type="scientific">Chaetoceros tenuissimus</name>
    <dbReference type="NCBI Taxonomy" id="426638"/>
    <lineage>
        <taxon>Eukaryota</taxon>
        <taxon>Sar</taxon>
        <taxon>Stramenopiles</taxon>
        <taxon>Ochrophyta</taxon>
        <taxon>Bacillariophyta</taxon>
        <taxon>Coscinodiscophyceae</taxon>
        <taxon>Chaetocerotophycidae</taxon>
        <taxon>Chaetocerotales</taxon>
        <taxon>Chaetocerotaceae</taxon>
        <taxon>Chaetoceros</taxon>
    </lineage>
</organism>
<evidence type="ECO:0008006" key="3">
    <source>
        <dbReference type="Google" id="ProtNLM"/>
    </source>
</evidence>
<dbReference type="InterPro" id="IPR005331">
    <property type="entry name" value="Sulfotransferase"/>
</dbReference>